<organism evidence="1 2">
    <name type="scientific">Bombella favorum</name>
    <dbReference type="NCBI Taxonomy" id="2039164"/>
    <lineage>
        <taxon>Bacteria</taxon>
        <taxon>Pseudomonadati</taxon>
        <taxon>Pseudomonadota</taxon>
        <taxon>Alphaproteobacteria</taxon>
        <taxon>Acetobacterales</taxon>
        <taxon>Acetobacteraceae</taxon>
        <taxon>Bombella</taxon>
    </lineage>
</organism>
<dbReference type="Gene3D" id="2.60.40.1880">
    <property type="entry name" value="Invasion associated locus B (IalB) protein"/>
    <property type="match status" value="1"/>
</dbReference>
<gene>
    <name evidence="1" type="ORF">CPA57_08385</name>
</gene>
<dbReference type="EMBL" id="NWUS01000004">
    <property type="protein sequence ID" value="MBA5726281.1"/>
    <property type="molecule type" value="Genomic_DNA"/>
</dbReference>
<sequence length="183" mass="19663">MAKGMRIVQLLGGLWGVVLLLGGSAHAAASLPNGASILRERYQDWEVICQAPAEGAANGGTVQCATQQQALEPRSRRRVMTIHFEPDGTQVHGVVTVPFGLDIVRGLTLTNASQPVGDVYSFSTCLPAGCLVPLTFDDQQWATLLKEPKATFTAMTFSGKPMRLIFSTKGLSQALQRIQSLTH</sequence>
<reference evidence="1 2" key="1">
    <citation type="submission" date="2017-09" db="EMBL/GenBank/DDBJ databases">
        <authorList>
            <person name="Jakob F."/>
        </authorList>
    </citation>
    <scope>NUCLEOTIDE SEQUENCE [LARGE SCALE GENOMIC DNA]</scope>
    <source>
        <strain evidence="1 2">TMW 2.1880</strain>
    </source>
</reference>
<proteinExistence type="predicted"/>
<comment type="caution">
    <text evidence="1">The sequence shown here is derived from an EMBL/GenBank/DDBJ whole genome shotgun (WGS) entry which is preliminary data.</text>
</comment>
<dbReference type="RefSeq" id="WP_182082363.1">
    <property type="nucleotide sequence ID" value="NZ_NWUS01000004.1"/>
</dbReference>
<dbReference type="InterPro" id="IPR010642">
    <property type="entry name" value="Invasion_prot_B"/>
</dbReference>
<dbReference type="Pfam" id="PF06776">
    <property type="entry name" value="IalB"/>
    <property type="match status" value="1"/>
</dbReference>
<keyword evidence="2" id="KW-1185">Reference proteome</keyword>
<dbReference type="InterPro" id="IPR038696">
    <property type="entry name" value="IalB_sf"/>
</dbReference>
<protein>
    <submittedName>
        <fullName evidence="1">Invasion protein</fullName>
    </submittedName>
</protein>
<evidence type="ECO:0000313" key="1">
    <source>
        <dbReference type="EMBL" id="MBA5726281.1"/>
    </source>
</evidence>
<name>A0ABR5ZPM7_9PROT</name>
<evidence type="ECO:0000313" key="2">
    <source>
        <dbReference type="Proteomes" id="UP001516390"/>
    </source>
</evidence>
<accession>A0ABR5ZPM7</accession>
<dbReference type="Proteomes" id="UP001516390">
    <property type="component" value="Unassembled WGS sequence"/>
</dbReference>